<proteinExistence type="inferred from homology"/>
<dbReference type="GO" id="GO:0005666">
    <property type="term" value="C:RNA polymerase III complex"/>
    <property type="evidence" value="ECO:0007669"/>
    <property type="project" value="UniProtKB-UniRule"/>
</dbReference>
<feature type="region of interest" description="Disordered" evidence="5">
    <location>
        <begin position="1"/>
        <end position="53"/>
    </location>
</feature>
<dbReference type="AlphaFoldDB" id="A0A015JEB7"/>
<comment type="similarity">
    <text evidence="2 4">Belongs to the eukaryotic RPC7 RNA polymerase subunit family.</text>
</comment>
<dbReference type="OMA" id="KDLHAPF"/>
<comment type="subcellular location">
    <subcellularLocation>
        <location evidence="1 4">Nucleus</location>
    </subcellularLocation>
</comment>
<comment type="subunit">
    <text evidence="4">Component of the RNA polymerase III (Pol III) complex.</text>
</comment>
<evidence type="ECO:0000313" key="7">
    <source>
        <dbReference type="Proteomes" id="UP000022910"/>
    </source>
</evidence>
<reference evidence="6 7" key="1">
    <citation type="submission" date="2014-02" db="EMBL/GenBank/DDBJ databases">
        <title>Single nucleus genome sequencing reveals high similarity among nuclei of an endomycorrhizal fungus.</title>
        <authorList>
            <person name="Lin K."/>
            <person name="Geurts R."/>
            <person name="Zhang Z."/>
            <person name="Limpens E."/>
            <person name="Saunders D.G."/>
            <person name="Mu D."/>
            <person name="Pang E."/>
            <person name="Cao H."/>
            <person name="Cha H."/>
            <person name="Lin T."/>
            <person name="Zhou Q."/>
            <person name="Shang Y."/>
            <person name="Li Y."/>
            <person name="Ivanov S."/>
            <person name="Sharma T."/>
            <person name="Velzen R.V."/>
            <person name="Ruijter N.D."/>
            <person name="Aanen D.K."/>
            <person name="Win J."/>
            <person name="Kamoun S."/>
            <person name="Bisseling T."/>
            <person name="Huang S."/>
        </authorList>
    </citation>
    <scope>NUCLEOTIDE SEQUENCE [LARGE SCALE GENOMIC DNA]</scope>
    <source>
        <strain evidence="7">DAOM197198w</strain>
    </source>
</reference>
<evidence type="ECO:0000256" key="4">
    <source>
        <dbReference type="PIRNR" id="PIRNR000777"/>
    </source>
</evidence>
<gene>
    <name evidence="6" type="ORF">RirG_245130</name>
</gene>
<dbReference type="Pfam" id="PF11705">
    <property type="entry name" value="RNA_pol_3_Rpc31"/>
    <property type="match status" value="1"/>
</dbReference>
<feature type="compositionally biased region" description="Polar residues" evidence="5">
    <location>
        <begin position="24"/>
        <end position="41"/>
    </location>
</feature>
<name>A0A015JEB7_RHIIW</name>
<dbReference type="PIRSF" id="PIRSF000777">
    <property type="entry name" value="RNA_polIII_C31"/>
    <property type="match status" value="1"/>
</dbReference>
<dbReference type="OrthoDB" id="5377312at2759"/>
<dbReference type="InterPro" id="IPR024661">
    <property type="entry name" value="RNA_pol_III_Rpc31"/>
</dbReference>
<dbReference type="STRING" id="1432141.A0A015JEB7"/>
<evidence type="ECO:0000256" key="1">
    <source>
        <dbReference type="ARBA" id="ARBA00004123"/>
    </source>
</evidence>
<evidence type="ECO:0000313" key="6">
    <source>
        <dbReference type="EMBL" id="EXX53314.1"/>
    </source>
</evidence>
<organism evidence="6 7">
    <name type="scientific">Rhizophagus irregularis (strain DAOM 197198w)</name>
    <name type="common">Glomus intraradices</name>
    <dbReference type="NCBI Taxonomy" id="1432141"/>
    <lineage>
        <taxon>Eukaryota</taxon>
        <taxon>Fungi</taxon>
        <taxon>Fungi incertae sedis</taxon>
        <taxon>Mucoromycota</taxon>
        <taxon>Glomeromycotina</taxon>
        <taxon>Glomeromycetes</taxon>
        <taxon>Glomerales</taxon>
        <taxon>Glomeraceae</taxon>
        <taxon>Rhizophagus</taxon>
    </lineage>
</organism>
<comment type="caution">
    <text evidence="6">The sequence shown here is derived from an EMBL/GenBank/DDBJ whole genome shotgun (WGS) entry which is preliminary data.</text>
</comment>
<evidence type="ECO:0000256" key="3">
    <source>
        <dbReference type="ARBA" id="ARBA00023242"/>
    </source>
</evidence>
<keyword evidence="7" id="KW-1185">Reference proteome</keyword>
<comment type="function">
    <text evidence="4">DNA-dependent RNA polymerase catalyzes the transcription of DNA into RNA using the four ribonucleoside triphosphates as substrates. Specific peripheric component of RNA polymerase III which synthesizes small RNAs, such as 5S rRNA and tRNAs.</text>
</comment>
<dbReference type="PANTHER" id="PTHR15367:SF2">
    <property type="entry name" value="DNA-DIRECTED RNA POLYMERASE III SUBUNIT"/>
    <property type="match status" value="1"/>
</dbReference>
<evidence type="ECO:0000256" key="5">
    <source>
        <dbReference type="SAM" id="MobiDB-lite"/>
    </source>
</evidence>
<dbReference type="EMBL" id="JEMT01028986">
    <property type="protein sequence ID" value="EXX53314.1"/>
    <property type="molecule type" value="Genomic_DNA"/>
</dbReference>
<protein>
    <recommendedName>
        <fullName evidence="4">DNA-directed RNA polymerase III subunit</fullName>
    </recommendedName>
</protein>
<feature type="compositionally biased region" description="Gly residues" evidence="5">
    <location>
        <begin position="9"/>
        <end position="20"/>
    </location>
</feature>
<evidence type="ECO:0000256" key="2">
    <source>
        <dbReference type="ARBA" id="ARBA00008352"/>
    </source>
</evidence>
<dbReference type="Proteomes" id="UP000022910">
    <property type="component" value="Unassembled WGS sequence"/>
</dbReference>
<keyword evidence="3 4" id="KW-0539">Nucleus</keyword>
<accession>A0A015JEB7</accession>
<dbReference type="PANTHER" id="PTHR15367">
    <property type="entry name" value="DNA-DIRECTED RNA POLYMERASE III"/>
    <property type="match status" value="1"/>
</dbReference>
<dbReference type="GO" id="GO:0006383">
    <property type="term" value="P:transcription by RNA polymerase III"/>
    <property type="evidence" value="ECO:0007669"/>
    <property type="project" value="UniProtKB-UniRule"/>
</dbReference>
<sequence>MSRGRGGGRRGFGGRNGSGFGRPNFSSELQAILHQTLSSDTPPRIEFQEPIPPSEDEHKMLNALFGYKASLKDSAFFITPAPPSPDIQRYSDQFKKKKAQHSLRDVKTDLAFFPHELHIVKDDSIIVTVSTDANQKKVQFDLDLTFGQLLEQESKEKAKNVEHGNENEFEKYPDMEQIQEDEEYGDATDYVESYFDNGETDDAFDDDGGKIIFLEVEEKHILTKHWKSLLKIIIELLKNNQKKGKKYLNIS</sequence>